<dbReference type="AlphaFoldDB" id="A0A9K3EIH6"/>
<dbReference type="EC" id="2.7.11.1" evidence="1"/>
<reference evidence="1" key="1">
    <citation type="journal article" date="2017" name="Nature">
        <title>The sunflower genome provides insights into oil metabolism, flowering and Asterid evolution.</title>
        <authorList>
            <person name="Badouin H."/>
            <person name="Gouzy J."/>
            <person name="Grassa C.J."/>
            <person name="Murat F."/>
            <person name="Staton S.E."/>
            <person name="Cottret L."/>
            <person name="Lelandais-Briere C."/>
            <person name="Owens G.L."/>
            <person name="Carrere S."/>
            <person name="Mayjonade B."/>
            <person name="Legrand L."/>
            <person name="Gill N."/>
            <person name="Kane N.C."/>
            <person name="Bowers J.E."/>
            <person name="Hubner S."/>
            <person name="Bellec A."/>
            <person name="Berard A."/>
            <person name="Berges H."/>
            <person name="Blanchet N."/>
            <person name="Boniface M.C."/>
            <person name="Brunel D."/>
            <person name="Catrice O."/>
            <person name="Chaidir N."/>
            <person name="Claudel C."/>
            <person name="Donnadieu C."/>
            <person name="Faraut T."/>
            <person name="Fievet G."/>
            <person name="Helmstetter N."/>
            <person name="King M."/>
            <person name="Knapp S.J."/>
            <person name="Lai Z."/>
            <person name="Le Paslier M.C."/>
            <person name="Lippi Y."/>
            <person name="Lorenzon L."/>
            <person name="Mandel J.R."/>
            <person name="Marage G."/>
            <person name="Marchand G."/>
            <person name="Marquand E."/>
            <person name="Bret-Mestries E."/>
            <person name="Morien E."/>
            <person name="Nambeesan S."/>
            <person name="Nguyen T."/>
            <person name="Pegot-Espagnet P."/>
            <person name="Pouilly N."/>
            <person name="Raftis F."/>
            <person name="Sallet E."/>
            <person name="Schiex T."/>
            <person name="Thomas J."/>
            <person name="Vandecasteele C."/>
            <person name="Vares D."/>
            <person name="Vear F."/>
            <person name="Vautrin S."/>
            <person name="Crespi M."/>
            <person name="Mangin B."/>
            <person name="Burke J.M."/>
            <person name="Salse J."/>
            <person name="Munos S."/>
            <person name="Vincourt P."/>
            <person name="Rieseberg L.H."/>
            <person name="Langlade N.B."/>
        </authorList>
    </citation>
    <scope>NUCLEOTIDE SEQUENCE</scope>
    <source>
        <tissue evidence="1">Leaves</tissue>
    </source>
</reference>
<evidence type="ECO:0000313" key="2">
    <source>
        <dbReference type="Proteomes" id="UP000215914"/>
    </source>
</evidence>
<dbReference type="PANTHER" id="PTHR27006">
    <property type="entry name" value="PROMASTIGOTE SURFACE ANTIGEN PROTEIN PSA"/>
    <property type="match status" value="1"/>
</dbReference>
<accession>A0A9K3EIH6</accession>
<organism evidence="1 2">
    <name type="scientific">Helianthus annuus</name>
    <name type="common">Common sunflower</name>
    <dbReference type="NCBI Taxonomy" id="4232"/>
    <lineage>
        <taxon>Eukaryota</taxon>
        <taxon>Viridiplantae</taxon>
        <taxon>Streptophyta</taxon>
        <taxon>Embryophyta</taxon>
        <taxon>Tracheophyta</taxon>
        <taxon>Spermatophyta</taxon>
        <taxon>Magnoliopsida</taxon>
        <taxon>eudicotyledons</taxon>
        <taxon>Gunneridae</taxon>
        <taxon>Pentapetalae</taxon>
        <taxon>asterids</taxon>
        <taxon>campanulids</taxon>
        <taxon>Asterales</taxon>
        <taxon>Asteraceae</taxon>
        <taxon>Asteroideae</taxon>
        <taxon>Heliantheae alliance</taxon>
        <taxon>Heliantheae</taxon>
        <taxon>Helianthus</taxon>
    </lineage>
</organism>
<dbReference type="GO" id="GO:0004674">
    <property type="term" value="F:protein serine/threonine kinase activity"/>
    <property type="evidence" value="ECO:0007669"/>
    <property type="project" value="UniProtKB-KW"/>
</dbReference>
<sequence>MLIYDYMPNKSLDFFLFDETRKALLDWPKRWNIIEGIAQGLLYLHK</sequence>
<evidence type="ECO:0000313" key="1">
    <source>
        <dbReference type="EMBL" id="KAF5774420.1"/>
    </source>
</evidence>
<keyword evidence="1" id="KW-0418">Kinase</keyword>
<proteinExistence type="predicted"/>
<comment type="caution">
    <text evidence="1">The sequence shown here is derived from an EMBL/GenBank/DDBJ whole genome shotgun (WGS) entry which is preliminary data.</text>
</comment>
<gene>
    <name evidence="1" type="ORF">HanXRQr2_Chr13g0600191</name>
</gene>
<name>A0A9K3EIH6_HELAN</name>
<reference evidence="1" key="2">
    <citation type="submission" date="2020-06" db="EMBL/GenBank/DDBJ databases">
        <title>Helianthus annuus Genome sequencing and assembly Release 2.</title>
        <authorList>
            <person name="Gouzy J."/>
            <person name="Langlade N."/>
            <person name="Munos S."/>
        </authorList>
    </citation>
    <scope>NUCLEOTIDE SEQUENCE</scope>
    <source>
        <tissue evidence="1">Leaves</tissue>
    </source>
</reference>
<dbReference type="InterPro" id="IPR011009">
    <property type="entry name" value="Kinase-like_dom_sf"/>
</dbReference>
<dbReference type="EMBL" id="MNCJ02000328">
    <property type="protein sequence ID" value="KAF5774420.1"/>
    <property type="molecule type" value="Genomic_DNA"/>
</dbReference>
<dbReference type="SUPFAM" id="SSF56112">
    <property type="entry name" value="Protein kinase-like (PK-like)"/>
    <property type="match status" value="1"/>
</dbReference>
<keyword evidence="1" id="KW-0808">Transferase</keyword>
<keyword evidence="2" id="KW-1185">Reference proteome</keyword>
<keyword evidence="1" id="KW-0723">Serine/threonine-protein kinase</keyword>
<dbReference type="PANTHER" id="PTHR27006:SF586">
    <property type="entry name" value="CYSTEINE-RICH RECEPTOR-LIKE PROTEIN KINASE 10"/>
    <property type="match status" value="1"/>
</dbReference>
<protein>
    <submittedName>
        <fullName evidence="1">Non-specific serine/threonine protein kinase</fullName>
        <ecNumber evidence="1">2.7.11.1</ecNumber>
    </submittedName>
</protein>
<dbReference type="Gramene" id="mRNA:HanXRQr2_Chr13g0600191">
    <property type="protein sequence ID" value="mRNA:HanXRQr2_Chr13g0600191"/>
    <property type="gene ID" value="HanXRQr2_Chr13g0600191"/>
</dbReference>
<dbReference type="Gene3D" id="1.10.510.10">
    <property type="entry name" value="Transferase(Phosphotransferase) domain 1"/>
    <property type="match status" value="1"/>
</dbReference>
<dbReference type="Proteomes" id="UP000215914">
    <property type="component" value="Unassembled WGS sequence"/>
</dbReference>